<evidence type="ECO:0000313" key="3">
    <source>
        <dbReference type="EMBL" id="KAJ4844395.1"/>
    </source>
</evidence>
<dbReference type="PANTHER" id="PTHR21422:SF10">
    <property type="entry name" value="RAB3 GTPASE-ACTIVATING PROTEIN CATALYTIC SUBUNIT"/>
    <property type="match status" value="1"/>
</dbReference>
<name>A0A9Q0JKT1_9ROSI</name>
<dbReference type="PANTHER" id="PTHR21422">
    <property type="entry name" value="RAB3 GTPASE-ACTIVATING PROTEIN CATALYTIC SUBUNIT"/>
    <property type="match status" value="1"/>
</dbReference>
<sequence>MESPSSSSSSSSSFVSKARTAFHSAAAKAERVLTDIKSDFKSDRSEDSDKWSPREPVKHFEAESLNNESESKSNNEGRHLRWRPSNIGTKQEWQDRFKNIRIGKRGAESPTEKTENPAMAIAFYDENAYILYMKNDAEAKSAKVSSIIERLDATNPDSMPPSKVMKQLAAAVEAGKNYNSVKDLLMSTGGSSPRRERAGLTLSAVKSLVLRERDDKILTSELGEDEKVLLLIRLLFDTEANFLKRNVGSGAESLSLPRDIHGAPPDSFVARLSEVIGNFKTIRKMALLWCIVVVELRRIWSEELHIPGIPVDQIPDLNSCLLYQQLQVINCCVSRKRRHILATESLESVMKEASSCSEESAVSRGTSTSNTILYAKINSGELVLRLGADRLAPDLKMLETGEPVYFPVTQEGPLLTEDVIKETEEFVLRTRSVGAGCSQLLSDMQAFKAANPGCILEDFVRWHSPPDWSETEPKNEAIEFSVGSDSARGHLSSRMQKEGYCFY</sequence>
<dbReference type="Pfam" id="PF13890">
    <property type="entry name" value="Rab3-GTPase_cat"/>
    <property type="match status" value="1"/>
</dbReference>
<comment type="caution">
    <text evidence="3">The sequence shown here is derived from an EMBL/GenBank/DDBJ whole genome shotgun (WGS) entry which is preliminary data.</text>
</comment>
<gene>
    <name evidence="3" type="ORF">Tsubulata_002359</name>
</gene>
<protein>
    <recommendedName>
        <fullName evidence="2">Rab3GAP catalytic subunit conserved domain-containing protein</fullName>
    </recommendedName>
</protein>
<keyword evidence="4" id="KW-1185">Reference proteome</keyword>
<feature type="compositionally biased region" description="Basic and acidic residues" evidence="1">
    <location>
        <begin position="69"/>
        <end position="79"/>
    </location>
</feature>
<evidence type="ECO:0000259" key="2">
    <source>
        <dbReference type="Pfam" id="PF13890"/>
    </source>
</evidence>
<dbReference type="AlphaFoldDB" id="A0A9Q0JKT1"/>
<evidence type="ECO:0000313" key="4">
    <source>
        <dbReference type="Proteomes" id="UP001141552"/>
    </source>
</evidence>
<feature type="region of interest" description="Disordered" evidence="1">
    <location>
        <begin position="33"/>
        <end position="88"/>
    </location>
</feature>
<reference evidence="3" key="1">
    <citation type="submission" date="2022-02" db="EMBL/GenBank/DDBJ databases">
        <authorList>
            <person name="Henning P.M."/>
            <person name="McCubbin A.G."/>
            <person name="Shore J.S."/>
        </authorList>
    </citation>
    <scope>NUCLEOTIDE SEQUENCE</scope>
    <source>
        <strain evidence="3">F60SS</strain>
        <tissue evidence="3">Leaves</tissue>
    </source>
</reference>
<organism evidence="3 4">
    <name type="scientific">Turnera subulata</name>
    <dbReference type="NCBI Taxonomy" id="218843"/>
    <lineage>
        <taxon>Eukaryota</taxon>
        <taxon>Viridiplantae</taxon>
        <taxon>Streptophyta</taxon>
        <taxon>Embryophyta</taxon>
        <taxon>Tracheophyta</taxon>
        <taxon>Spermatophyta</taxon>
        <taxon>Magnoliopsida</taxon>
        <taxon>eudicotyledons</taxon>
        <taxon>Gunneridae</taxon>
        <taxon>Pentapetalae</taxon>
        <taxon>rosids</taxon>
        <taxon>fabids</taxon>
        <taxon>Malpighiales</taxon>
        <taxon>Passifloraceae</taxon>
        <taxon>Turnera</taxon>
    </lineage>
</organism>
<accession>A0A9Q0JKT1</accession>
<evidence type="ECO:0000256" key="1">
    <source>
        <dbReference type="SAM" id="MobiDB-lite"/>
    </source>
</evidence>
<dbReference type="OrthoDB" id="5391403at2759"/>
<reference evidence="3" key="2">
    <citation type="journal article" date="2023" name="Plants (Basel)">
        <title>Annotation of the Turnera subulata (Passifloraceae) Draft Genome Reveals the S-Locus Evolved after the Divergence of Turneroideae from Passifloroideae in a Stepwise Manner.</title>
        <authorList>
            <person name="Henning P.M."/>
            <person name="Roalson E.H."/>
            <person name="Mir W."/>
            <person name="McCubbin A.G."/>
            <person name="Shore J.S."/>
        </authorList>
    </citation>
    <scope>NUCLEOTIDE SEQUENCE</scope>
    <source>
        <strain evidence="3">F60SS</strain>
    </source>
</reference>
<feature type="compositionally biased region" description="Basic and acidic residues" evidence="1">
    <location>
        <begin position="33"/>
        <end position="62"/>
    </location>
</feature>
<feature type="domain" description="Rab3GAP catalytic subunit conserved" evidence="2">
    <location>
        <begin position="385"/>
        <end position="499"/>
    </location>
</feature>
<dbReference type="InterPro" id="IPR045700">
    <property type="entry name" value="Rab3GAP1"/>
</dbReference>
<dbReference type="GO" id="GO:0005096">
    <property type="term" value="F:GTPase activator activity"/>
    <property type="evidence" value="ECO:0007669"/>
    <property type="project" value="InterPro"/>
</dbReference>
<dbReference type="EMBL" id="JAKUCV010001966">
    <property type="protein sequence ID" value="KAJ4844395.1"/>
    <property type="molecule type" value="Genomic_DNA"/>
</dbReference>
<dbReference type="InterPro" id="IPR026147">
    <property type="entry name" value="Rab3GAP1_conserved"/>
</dbReference>
<proteinExistence type="predicted"/>
<dbReference type="Proteomes" id="UP001141552">
    <property type="component" value="Unassembled WGS sequence"/>
</dbReference>